<organism evidence="3 4">
    <name type="scientific">Mucuna pruriens</name>
    <name type="common">Velvet bean</name>
    <name type="synonym">Dolichos pruriens</name>
    <dbReference type="NCBI Taxonomy" id="157652"/>
    <lineage>
        <taxon>Eukaryota</taxon>
        <taxon>Viridiplantae</taxon>
        <taxon>Streptophyta</taxon>
        <taxon>Embryophyta</taxon>
        <taxon>Tracheophyta</taxon>
        <taxon>Spermatophyta</taxon>
        <taxon>Magnoliopsida</taxon>
        <taxon>eudicotyledons</taxon>
        <taxon>Gunneridae</taxon>
        <taxon>Pentapetalae</taxon>
        <taxon>rosids</taxon>
        <taxon>fabids</taxon>
        <taxon>Fabales</taxon>
        <taxon>Fabaceae</taxon>
        <taxon>Papilionoideae</taxon>
        <taxon>50 kb inversion clade</taxon>
        <taxon>NPAAA clade</taxon>
        <taxon>indigoferoid/millettioid clade</taxon>
        <taxon>Phaseoleae</taxon>
        <taxon>Mucuna</taxon>
    </lineage>
</organism>
<sequence>METAIRDLAKQQKALKNDVIQLKAQIDQILEMLESMSNQGALEQPRVTPHHVTSNQTSHQGPYCENSGAQTVIPPHAHPDEDSRSTRIL</sequence>
<keyword evidence="1" id="KW-0175">Coiled coil</keyword>
<accession>A0A371GUU1</accession>
<name>A0A371GUU1_MUCPR</name>
<evidence type="ECO:0000256" key="1">
    <source>
        <dbReference type="SAM" id="Coils"/>
    </source>
</evidence>
<gene>
    <name evidence="3" type="ORF">CR513_23359</name>
</gene>
<dbReference type="AlphaFoldDB" id="A0A371GUU1"/>
<proteinExistence type="predicted"/>
<dbReference type="Proteomes" id="UP000257109">
    <property type="component" value="Unassembled WGS sequence"/>
</dbReference>
<feature type="coiled-coil region" evidence="1">
    <location>
        <begin position="5"/>
        <end position="39"/>
    </location>
</feature>
<reference evidence="3" key="1">
    <citation type="submission" date="2018-05" db="EMBL/GenBank/DDBJ databases">
        <title>Draft genome of Mucuna pruriens seed.</title>
        <authorList>
            <person name="Nnadi N.E."/>
            <person name="Vos R."/>
            <person name="Hasami M.H."/>
            <person name="Devisetty U.K."/>
            <person name="Aguiy J.C."/>
        </authorList>
    </citation>
    <scope>NUCLEOTIDE SEQUENCE [LARGE SCALE GENOMIC DNA]</scope>
    <source>
        <strain evidence="3">JCA_2017</strain>
    </source>
</reference>
<feature type="non-terminal residue" evidence="3">
    <location>
        <position position="1"/>
    </location>
</feature>
<dbReference type="EMBL" id="QJKJ01004408">
    <property type="protein sequence ID" value="RDX94279.1"/>
    <property type="molecule type" value="Genomic_DNA"/>
</dbReference>
<comment type="caution">
    <text evidence="3">The sequence shown here is derived from an EMBL/GenBank/DDBJ whole genome shotgun (WGS) entry which is preliminary data.</text>
</comment>
<evidence type="ECO:0000313" key="3">
    <source>
        <dbReference type="EMBL" id="RDX94279.1"/>
    </source>
</evidence>
<evidence type="ECO:0000313" key="4">
    <source>
        <dbReference type="Proteomes" id="UP000257109"/>
    </source>
</evidence>
<evidence type="ECO:0000256" key="2">
    <source>
        <dbReference type="SAM" id="MobiDB-lite"/>
    </source>
</evidence>
<protein>
    <submittedName>
        <fullName evidence="3">Uncharacterized protein</fullName>
    </submittedName>
</protein>
<feature type="region of interest" description="Disordered" evidence="2">
    <location>
        <begin position="40"/>
        <end position="89"/>
    </location>
</feature>
<feature type="compositionally biased region" description="Polar residues" evidence="2">
    <location>
        <begin position="51"/>
        <end position="60"/>
    </location>
</feature>
<feature type="compositionally biased region" description="Basic and acidic residues" evidence="2">
    <location>
        <begin position="77"/>
        <end position="89"/>
    </location>
</feature>
<keyword evidence="4" id="KW-1185">Reference proteome</keyword>